<dbReference type="InterPro" id="IPR013154">
    <property type="entry name" value="ADH-like_N"/>
</dbReference>
<dbReference type="SMART" id="SM00829">
    <property type="entry name" value="PKS_ER"/>
    <property type="match status" value="1"/>
</dbReference>
<dbReference type="InterPro" id="IPR002364">
    <property type="entry name" value="Quin_OxRdtase/zeta-crystal_CS"/>
</dbReference>
<comment type="subcellular location">
    <subcellularLocation>
        <location evidence="1">Cytoplasm</location>
    </subcellularLocation>
</comment>
<comment type="similarity">
    <text evidence="6">Belongs to the zinc-containing alcohol dehydrogenase family. Quinone oxidoreductase subfamily.</text>
</comment>
<sequence length="342" mass="37069">MTQTMKAIGYQKSLPAQDMAALNDIELPTPEPKGQDLLVEVKAIAVNPVDTKIRANVEPEANAWKVLGWDAAGIVKAVGEDVTDYKPGDKVWYAGDLTRQGSNAEYQLVDERIVGRKPESLDFAAAAALPLTAITAWEMLFDRLNIQQGSAHEGEKLLVIGAAGGVGSILVQLARQLTNLTVIATASRPESKAWLEELGAHHVISHKESLSEQVQAFGLGEVDHVVSLNQTEAHLDEIVKALKPQGQFGLIDDPEALNVRALKSKCLSLHWEFMFTRSMYETDDMSAQQALLNQVAQLIDQGVLKSTLGLHAGAINAANLRQAHEQLETGSTIGKIVLEGFE</sequence>
<keyword evidence="4" id="KW-0521">NADP</keyword>
<dbReference type="PANTHER" id="PTHR44154">
    <property type="entry name" value="QUINONE OXIDOREDUCTASE"/>
    <property type="match status" value="1"/>
</dbReference>
<keyword evidence="5" id="KW-0694">RNA-binding</keyword>
<evidence type="ECO:0000256" key="1">
    <source>
        <dbReference type="ARBA" id="ARBA00004496"/>
    </source>
</evidence>
<dbReference type="GO" id="GO:0005737">
    <property type="term" value="C:cytoplasm"/>
    <property type="evidence" value="ECO:0007669"/>
    <property type="project" value="UniProtKB-SubCell"/>
</dbReference>
<evidence type="ECO:0000256" key="4">
    <source>
        <dbReference type="ARBA" id="ARBA00022857"/>
    </source>
</evidence>
<name>A0A1N6N8X1_9GAMM</name>
<evidence type="ECO:0000256" key="3">
    <source>
        <dbReference type="ARBA" id="ARBA00022490"/>
    </source>
</evidence>
<reference evidence="8 9" key="1">
    <citation type="submission" date="2017-01" db="EMBL/GenBank/DDBJ databases">
        <authorList>
            <person name="Mah S.A."/>
            <person name="Swanson W.J."/>
            <person name="Moy G.W."/>
            <person name="Vacquier V.D."/>
        </authorList>
    </citation>
    <scope>NUCLEOTIDE SEQUENCE [LARGE SCALE GENOMIC DNA]</scope>
    <source>
        <strain evidence="8 9">DSM 7027</strain>
    </source>
</reference>
<dbReference type="GO" id="GO:0008270">
    <property type="term" value="F:zinc ion binding"/>
    <property type="evidence" value="ECO:0007669"/>
    <property type="project" value="InterPro"/>
</dbReference>
<dbReference type="SUPFAM" id="SSF51735">
    <property type="entry name" value="NAD(P)-binding Rossmann-fold domains"/>
    <property type="match status" value="1"/>
</dbReference>
<dbReference type="InterPro" id="IPR011032">
    <property type="entry name" value="GroES-like_sf"/>
</dbReference>
<evidence type="ECO:0000256" key="6">
    <source>
        <dbReference type="RuleBase" id="RU364000"/>
    </source>
</evidence>
<evidence type="ECO:0000256" key="2">
    <source>
        <dbReference type="ARBA" id="ARBA00011881"/>
    </source>
</evidence>
<dbReference type="PROSITE" id="PS01162">
    <property type="entry name" value="QOR_ZETA_CRYSTAL"/>
    <property type="match status" value="1"/>
</dbReference>
<dbReference type="Gene3D" id="3.90.180.10">
    <property type="entry name" value="Medium-chain alcohol dehydrogenases, catalytic domain"/>
    <property type="match status" value="1"/>
</dbReference>
<dbReference type="InterPro" id="IPR051603">
    <property type="entry name" value="Zinc-ADH_QOR/CCCR"/>
</dbReference>
<keyword evidence="3" id="KW-0963">Cytoplasm</keyword>
<dbReference type="PANTHER" id="PTHR44154:SF1">
    <property type="entry name" value="QUINONE OXIDOREDUCTASE"/>
    <property type="match status" value="1"/>
</dbReference>
<dbReference type="STRING" id="49186.SAMN05421647_101139"/>
<dbReference type="eggNOG" id="COG0604">
    <property type="taxonomic scope" value="Bacteria"/>
</dbReference>
<keyword evidence="6" id="KW-0479">Metal-binding</keyword>
<evidence type="ECO:0000313" key="8">
    <source>
        <dbReference type="EMBL" id="SIP88530.1"/>
    </source>
</evidence>
<dbReference type="Proteomes" id="UP000186895">
    <property type="component" value="Unassembled WGS sequence"/>
</dbReference>
<gene>
    <name evidence="8" type="ORF">SAMN05421647_101139</name>
</gene>
<dbReference type="InterPro" id="IPR020843">
    <property type="entry name" value="ER"/>
</dbReference>
<dbReference type="SUPFAM" id="SSF50129">
    <property type="entry name" value="GroES-like"/>
    <property type="match status" value="1"/>
</dbReference>
<dbReference type="GO" id="GO:0016491">
    <property type="term" value="F:oxidoreductase activity"/>
    <property type="evidence" value="ECO:0007669"/>
    <property type="project" value="UniProtKB-KW"/>
</dbReference>
<keyword evidence="6" id="KW-0560">Oxidoreductase</keyword>
<evidence type="ECO:0000259" key="7">
    <source>
        <dbReference type="SMART" id="SM00829"/>
    </source>
</evidence>
<dbReference type="EMBL" id="FTMN01000001">
    <property type="protein sequence ID" value="SIP88530.1"/>
    <property type="molecule type" value="Genomic_DNA"/>
</dbReference>
<dbReference type="CDD" id="cd08252">
    <property type="entry name" value="AL_MDR"/>
    <property type="match status" value="1"/>
</dbReference>
<dbReference type="GO" id="GO:0003723">
    <property type="term" value="F:RNA binding"/>
    <property type="evidence" value="ECO:0007669"/>
    <property type="project" value="UniProtKB-KW"/>
</dbReference>
<evidence type="ECO:0000313" key="9">
    <source>
        <dbReference type="Proteomes" id="UP000186895"/>
    </source>
</evidence>
<dbReference type="Gene3D" id="3.40.50.720">
    <property type="entry name" value="NAD(P)-binding Rossmann-like Domain"/>
    <property type="match status" value="1"/>
</dbReference>
<evidence type="ECO:0000256" key="5">
    <source>
        <dbReference type="ARBA" id="ARBA00022884"/>
    </source>
</evidence>
<dbReference type="Pfam" id="PF08240">
    <property type="entry name" value="ADH_N"/>
    <property type="match status" value="1"/>
</dbReference>
<dbReference type="InterPro" id="IPR036291">
    <property type="entry name" value="NAD(P)-bd_dom_sf"/>
</dbReference>
<comment type="subunit">
    <text evidence="2">Homotetramer.</text>
</comment>
<protein>
    <recommendedName>
        <fullName evidence="6">Zinc-type alcohol dehydrogenase-like protein</fullName>
    </recommendedName>
</protein>
<organism evidence="8 9">
    <name type="scientific">Marinobacterium stanieri</name>
    <dbReference type="NCBI Taxonomy" id="49186"/>
    <lineage>
        <taxon>Bacteria</taxon>
        <taxon>Pseudomonadati</taxon>
        <taxon>Pseudomonadota</taxon>
        <taxon>Gammaproteobacteria</taxon>
        <taxon>Oceanospirillales</taxon>
        <taxon>Oceanospirillaceae</taxon>
        <taxon>Marinobacterium</taxon>
    </lineage>
</organism>
<keyword evidence="9" id="KW-1185">Reference proteome</keyword>
<dbReference type="AlphaFoldDB" id="A0A1N6N8X1"/>
<dbReference type="Pfam" id="PF13602">
    <property type="entry name" value="ADH_zinc_N_2"/>
    <property type="match status" value="1"/>
</dbReference>
<feature type="domain" description="Enoyl reductase (ER)" evidence="7">
    <location>
        <begin position="20"/>
        <end position="338"/>
    </location>
</feature>
<proteinExistence type="inferred from homology"/>
<dbReference type="InterPro" id="IPR014182">
    <property type="entry name" value="ADH_Zn_typ-1"/>
</dbReference>
<accession>A0A1N6N8X1</accession>
<keyword evidence="6" id="KW-0862">Zinc</keyword>
<dbReference type="NCBIfam" id="TIGR02817">
    <property type="entry name" value="adh_fam_1"/>
    <property type="match status" value="1"/>
</dbReference>